<dbReference type="Pfam" id="PF01610">
    <property type="entry name" value="DDE_Tnp_ISL3"/>
    <property type="match status" value="1"/>
</dbReference>
<evidence type="ECO:0000313" key="3">
    <source>
        <dbReference type="Proteomes" id="UP001055868"/>
    </source>
</evidence>
<dbReference type="InterPro" id="IPR002560">
    <property type="entry name" value="Transposase_DDE"/>
</dbReference>
<evidence type="ECO:0000313" key="2">
    <source>
        <dbReference type="EMBL" id="UQN30609.1"/>
    </source>
</evidence>
<name>A0ABY4N926_9MICO</name>
<proteinExistence type="predicted"/>
<sequence>MTKPQAGLMLEVESCDPVTGCPGCGVIATGDGRDDRCALGGRAGADPMAQAPLDLPRGRLYGGLFRRASPRGLRTRGLLSTRAIRWAIGLLRREGAKIQGLARQLGTTWNTLWTQVQPILARAANDPVRFEGVQVLGVDEHIWHHRDPRRRGPKELTGMVGLTRGPHPTARLLDLVPGRSGKAYRDWLDARGEAFRKRVEIATLDPFQGYKNAIDDQLEDATRVLDAFHIVKLGTAAVDDVRRRIQQETFGHRGRKGDPLYGIRHILRPGRERLTSRQQARLNSAFAAHPDHVAVEVAYQCAQDLRDVFHQPTPVKGRQLAEQLIATLPRYARSPRSRDWGKTLRHWKTAFLAYFDTDGASNGGTEAINGIIELGRRIARGFRNYEHYRLRMLLITGGLDASPHTHL</sequence>
<protein>
    <submittedName>
        <fullName evidence="2">ISL3 family transposase</fullName>
    </submittedName>
</protein>
<dbReference type="NCBIfam" id="NF033550">
    <property type="entry name" value="transpos_ISL3"/>
    <property type="match status" value="1"/>
</dbReference>
<dbReference type="PANTHER" id="PTHR33498">
    <property type="entry name" value="TRANSPOSASE FOR INSERTION SEQUENCE ELEMENT IS1557"/>
    <property type="match status" value="1"/>
</dbReference>
<reference evidence="2" key="1">
    <citation type="submission" date="2022-05" db="EMBL/GenBank/DDBJ databases">
        <title>Genomic analysis of Brachybacterium sp. CBA3104.</title>
        <authorList>
            <person name="Roh S.W."/>
            <person name="Kim Y.B."/>
            <person name="Kim Y."/>
        </authorList>
    </citation>
    <scope>NUCLEOTIDE SEQUENCE</scope>
    <source>
        <strain evidence="2">CBA3104</strain>
    </source>
</reference>
<feature type="domain" description="Transposase IS204/IS1001/IS1096/IS1165 DDE" evidence="1">
    <location>
        <begin position="136"/>
        <end position="392"/>
    </location>
</feature>
<dbReference type="Proteomes" id="UP001055868">
    <property type="component" value="Chromosome"/>
</dbReference>
<dbReference type="InterPro" id="IPR047951">
    <property type="entry name" value="Transpos_ISL3"/>
</dbReference>
<gene>
    <name evidence="2" type="ORF">M4486_04680</name>
</gene>
<accession>A0ABY4N926</accession>
<keyword evidence="3" id="KW-1185">Reference proteome</keyword>
<dbReference type="PANTHER" id="PTHR33498:SF1">
    <property type="entry name" value="TRANSPOSASE FOR INSERTION SEQUENCE ELEMENT IS1557"/>
    <property type="match status" value="1"/>
</dbReference>
<evidence type="ECO:0000259" key="1">
    <source>
        <dbReference type="Pfam" id="PF01610"/>
    </source>
</evidence>
<dbReference type="EMBL" id="CP097218">
    <property type="protein sequence ID" value="UQN30609.1"/>
    <property type="molecule type" value="Genomic_DNA"/>
</dbReference>
<dbReference type="RefSeq" id="WP_249479951.1">
    <property type="nucleotide sequence ID" value="NZ_CP097218.1"/>
</dbReference>
<organism evidence="2 3">
    <name type="scientific">Brachybacterium kimchii</name>
    <dbReference type="NCBI Taxonomy" id="2942909"/>
    <lineage>
        <taxon>Bacteria</taxon>
        <taxon>Bacillati</taxon>
        <taxon>Actinomycetota</taxon>
        <taxon>Actinomycetes</taxon>
        <taxon>Micrococcales</taxon>
        <taxon>Dermabacteraceae</taxon>
        <taxon>Brachybacterium</taxon>
    </lineage>
</organism>